<organism evidence="1">
    <name type="scientific">Corethron hystrix</name>
    <dbReference type="NCBI Taxonomy" id="216773"/>
    <lineage>
        <taxon>Eukaryota</taxon>
        <taxon>Sar</taxon>
        <taxon>Stramenopiles</taxon>
        <taxon>Ochrophyta</taxon>
        <taxon>Bacillariophyta</taxon>
        <taxon>Coscinodiscophyceae</taxon>
        <taxon>Corethrophycidae</taxon>
        <taxon>Corethrales</taxon>
        <taxon>Corethraceae</taxon>
        <taxon>Corethron</taxon>
    </lineage>
</organism>
<sequence length="292" mass="33115">MCFMNLKASAAQNFVKLKENVLPKLRSVGVQHRILATGRLDQISKAESKQIYTGQKLAGPTANSIVIPKDTANEIEKIVPRLLEENDDTDLVTVNTTQANIKACTNEVHNWISTYSVEPPELLKKPFSSSCAPTSYTPNAKKADMDIISLALSKDTDQHGEDLINRNCKEYGRKKAYGRKYLHKSLLPNCSNDYLKNLMNGCKQPTLDEEEKIKSDFAVRRMINSIKDGSYSENEIIKVFRKKEEQAATQKTRQMSGRRNTTMRQQKEYENFVESKLIFSKGKRQNTLSAVE</sequence>
<accession>A0A6U5EZI8</accession>
<dbReference type="EMBL" id="HBFR01011589">
    <property type="protein sequence ID" value="CAD8881182.1"/>
    <property type="molecule type" value="Transcribed_RNA"/>
</dbReference>
<evidence type="ECO:0000313" key="2">
    <source>
        <dbReference type="EMBL" id="CAD8881183.1"/>
    </source>
</evidence>
<reference evidence="1" key="1">
    <citation type="submission" date="2021-01" db="EMBL/GenBank/DDBJ databases">
        <authorList>
            <person name="Corre E."/>
            <person name="Pelletier E."/>
            <person name="Niang G."/>
            <person name="Scheremetjew M."/>
            <person name="Finn R."/>
            <person name="Kale V."/>
            <person name="Holt S."/>
            <person name="Cochrane G."/>
            <person name="Meng A."/>
            <person name="Brown T."/>
            <person name="Cohen L."/>
        </authorList>
    </citation>
    <scope>NUCLEOTIDE SEQUENCE</scope>
    <source>
        <strain evidence="1">308</strain>
    </source>
</reference>
<name>A0A6U5EZI8_9STRA</name>
<evidence type="ECO:0000313" key="1">
    <source>
        <dbReference type="EMBL" id="CAD8881182.1"/>
    </source>
</evidence>
<proteinExistence type="predicted"/>
<dbReference type="EMBL" id="HBFR01011590">
    <property type="protein sequence ID" value="CAD8881183.1"/>
    <property type="molecule type" value="Transcribed_RNA"/>
</dbReference>
<protein>
    <submittedName>
        <fullName evidence="1">Uncharacterized protein</fullName>
    </submittedName>
</protein>
<gene>
    <name evidence="1" type="ORF">CHYS00102_LOCUS8369</name>
    <name evidence="2" type="ORF">CHYS00102_LOCUS8370</name>
</gene>
<dbReference type="AlphaFoldDB" id="A0A6U5EZI8"/>